<protein>
    <submittedName>
        <fullName evidence="1">Uncharacterized protein</fullName>
    </submittedName>
</protein>
<dbReference type="Proteomes" id="UP000198939">
    <property type="component" value="Unassembled WGS sequence"/>
</dbReference>
<evidence type="ECO:0000313" key="4">
    <source>
        <dbReference type="Proteomes" id="UP000198939"/>
    </source>
</evidence>
<accession>A0A1H8W430</accession>
<dbReference type="EMBL" id="FNXB01000062">
    <property type="protein sequence ID" value="SEI19944.1"/>
    <property type="molecule type" value="Genomic_DNA"/>
</dbReference>
<evidence type="ECO:0000313" key="2">
    <source>
        <dbReference type="EMBL" id="SEP21908.1"/>
    </source>
</evidence>
<proteinExistence type="predicted"/>
<sequence length="221" mass="24831">MESRLDPLPADSPKLIKAIMDCDLPRLRHAKDVEFRQTVEQRCQEDAFLAANALLQFWKYFDVSGAEFEGLEARVATAESVRRGQLNTRYESVAALLQKVRRMALGSLKGATDLEESLRSVIRNKPVDELAWDFMPEEVEGVRVTDVNAAFARLIDLEEQARKLLDEGKAALATRIAELFASGDINDGERQTLQKLLDSDDLATLSDWVAMFAPAKQDDQF</sequence>
<evidence type="ECO:0000313" key="1">
    <source>
        <dbReference type="EMBL" id="SEI19944.1"/>
    </source>
</evidence>
<name>A0A1H8W430_9HYPH</name>
<dbReference type="AlphaFoldDB" id="A0A1H8W430"/>
<gene>
    <name evidence="1" type="ORF">RTCCBAU85039_6280</name>
    <name evidence="2" type="ORF">SAMN05216228_10528</name>
</gene>
<keyword evidence="4" id="KW-1185">Reference proteome</keyword>
<reference evidence="1" key="3">
    <citation type="submission" date="2016-10" db="EMBL/GenBank/DDBJ databases">
        <authorList>
            <person name="de Groot N.N."/>
        </authorList>
    </citation>
    <scope>NUCLEOTIDE SEQUENCE [LARGE SCALE GENOMIC DNA]</scope>
    <source>
        <strain evidence="1">CCBAU85039</strain>
    </source>
</reference>
<organism evidence="1 3">
    <name type="scientific">Rhizobium tibeticum</name>
    <dbReference type="NCBI Taxonomy" id="501024"/>
    <lineage>
        <taxon>Bacteria</taxon>
        <taxon>Pseudomonadati</taxon>
        <taxon>Pseudomonadota</taxon>
        <taxon>Alphaproteobacteria</taxon>
        <taxon>Hyphomicrobiales</taxon>
        <taxon>Rhizobiaceae</taxon>
        <taxon>Rhizobium/Agrobacterium group</taxon>
        <taxon>Rhizobium</taxon>
    </lineage>
</organism>
<reference evidence="3" key="2">
    <citation type="submission" date="2016-10" db="EMBL/GenBank/DDBJ databases">
        <authorList>
            <person name="Wibberg D."/>
        </authorList>
    </citation>
    <scope>NUCLEOTIDE SEQUENCE [LARGE SCALE GENOMIC DNA]</scope>
</reference>
<evidence type="ECO:0000313" key="3">
    <source>
        <dbReference type="Proteomes" id="UP000183063"/>
    </source>
</evidence>
<dbReference type="Proteomes" id="UP000183063">
    <property type="component" value="Unassembled WGS sequence"/>
</dbReference>
<dbReference type="STRING" id="501024.RTCCBAU85039_6280"/>
<reference evidence="2 4" key="1">
    <citation type="submission" date="2016-10" db="EMBL/GenBank/DDBJ databases">
        <authorList>
            <person name="Varghese N."/>
            <person name="Submissions S."/>
        </authorList>
    </citation>
    <scope>NUCLEOTIDE SEQUENCE [LARGE SCALE GENOMIC DNA]</scope>
    <source>
        <strain evidence="2 4">CGMCC 1.7071</strain>
    </source>
</reference>
<dbReference type="EMBL" id="FOCV01000052">
    <property type="protein sequence ID" value="SEP21908.1"/>
    <property type="molecule type" value="Genomic_DNA"/>
</dbReference>